<dbReference type="Proteomes" id="UP001420932">
    <property type="component" value="Unassembled WGS sequence"/>
</dbReference>
<keyword evidence="3" id="KW-1185">Reference proteome</keyword>
<evidence type="ECO:0000313" key="3">
    <source>
        <dbReference type="Proteomes" id="UP001420932"/>
    </source>
</evidence>
<evidence type="ECO:0000313" key="2">
    <source>
        <dbReference type="EMBL" id="KAK9093034.1"/>
    </source>
</evidence>
<evidence type="ECO:0000259" key="1">
    <source>
        <dbReference type="Pfam" id="PF12776"/>
    </source>
</evidence>
<feature type="domain" description="Myb/SANT-like" evidence="1">
    <location>
        <begin position="19"/>
        <end position="116"/>
    </location>
</feature>
<dbReference type="Pfam" id="PF12776">
    <property type="entry name" value="Myb_DNA-bind_3"/>
    <property type="match status" value="1"/>
</dbReference>
<accession>A0AAP0EGV3</accession>
<dbReference type="AlphaFoldDB" id="A0AAP0EGV3"/>
<proteinExistence type="predicted"/>
<gene>
    <name evidence="2" type="ORF">Syun_027945</name>
</gene>
<comment type="caution">
    <text evidence="2">The sequence shown here is derived from an EMBL/GenBank/DDBJ whole genome shotgun (WGS) entry which is preliminary data.</text>
</comment>
<dbReference type="PANTHER" id="PTHR47864">
    <property type="entry name" value="TRANSMEMBRANE PROTEIN"/>
    <property type="match status" value="1"/>
</dbReference>
<dbReference type="InterPro" id="IPR055314">
    <property type="entry name" value="At2g29880-like"/>
</dbReference>
<organism evidence="2 3">
    <name type="scientific">Stephania yunnanensis</name>
    <dbReference type="NCBI Taxonomy" id="152371"/>
    <lineage>
        <taxon>Eukaryota</taxon>
        <taxon>Viridiplantae</taxon>
        <taxon>Streptophyta</taxon>
        <taxon>Embryophyta</taxon>
        <taxon>Tracheophyta</taxon>
        <taxon>Spermatophyta</taxon>
        <taxon>Magnoliopsida</taxon>
        <taxon>Ranunculales</taxon>
        <taxon>Menispermaceae</taxon>
        <taxon>Menispermoideae</taxon>
        <taxon>Cissampelideae</taxon>
        <taxon>Stephania</taxon>
    </lineage>
</organism>
<protein>
    <recommendedName>
        <fullName evidence="1">Myb/SANT-like domain-containing protein</fullName>
    </recommendedName>
</protein>
<dbReference type="PANTHER" id="PTHR47864:SF2">
    <property type="entry name" value="MYB_SANT-LIKE DNA-BINDING DOMAIN PROTEIN"/>
    <property type="match status" value="1"/>
</dbReference>
<dbReference type="InterPro" id="IPR024752">
    <property type="entry name" value="Myb/SANT-like_dom"/>
</dbReference>
<sequence>MGDSQVTVENQKKMKRYTTWTAEESNEFLKLLVDAANRGWRDSNGVFTKATIEKKILPVLNATLGCERNFLNYKSRWKWFKDHYQGYVELMHCNSGFGWDPVTKKLTASNEVWEEYFKSHSNQRHYQTNTFTIYDDLRIIVENATASWRYSIGLGDNTDARTFEVEETSGDVLEDLTYDYDVEAFVQRNEHQQKSLNQPLTVGSFNVPPTIERMNLEVHSVTKKRNRAEKERNLDSSRNNNFEMDSLNKLAETISNFSDKVDRFMARDQGCWKLIKKIPDLTDSTHFNSVFTRSKKIDFMEMLNTVDSQKD</sequence>
<dbReference type="EMBL" id="JBBNAF010000012">
    <property type="protein sequence ID" value="KAK9093034.1"/>
    <property type="molecule type" value="Genomic_DNA"/>
</dbReference>
<name>A0AAP0EGV3_9MAGN</name>
<reference evidence="2 3" key="1">
    <citation type="submission" date="2024-01" db="EMBL/GenBank/DDBJ databases">
        <title>Genome assemblies of Stephania.</title>
        <authorList>
            <person name="Yang L."/>
        </authorList>
    </citation>
    <scope>NUCLEOTIDE SEQUENCE [LARGE SCALE GENOMIC DNA]</scope>
    <source>
        <strain evidence="2">YNDBR</strain>
        <tissue evidence="2">Leaf</tissue>
    </source>
</reference>